<protein>
    <recommendedName>
        <fullName evidence="11">Glycosyltransferase RgtA/B/C/D-like domain-containing protein</fullName>
    </recommendedName>
</protein>
<dbReference type="RefSeq" id="WP_075071283.1">
    <property type="nucleotide sequence ID" value="NZ_LGCM01000060.1"/>
</dbReference>
<evidence type="ECO:0000313" key="10">
    <source>
        <dbReference type="Proteomes" id="UP000050501"/>
    </source>
</evidence>
<keyword evidence="3" id="KW-0328">Glycosyltransferase</keyword>
<feature type="transmembrane region" description="Helical" evidence="8">
    <location>
        <begin position="361"/>
        <end position="381"/>
    </location>
</feature>
<feature type="transmembrane region" description="Helical" evidence="8">
    <location>
        <begin position="182"/>
        <end position="210"/>
    </location>
</feature>
<keyword evidence="6 8" id="KW-1133">Transmembrane helix</keyword>
<evidence type="ECO:0000256" key="3">
    <source>
        <dbReference type="ARBA" id="ARBA00022676"/>
    </source>
</evidence>
<feature type="transmembrane region" description="Helical" evidence="8">
    <location>
        <begin position="295"/>
        <end position="317"/>
    </location>
</feature>
<evidence type="ECO:0008006" key="11">
    <source>
        <dbReference type="Google" id="ProtNLM"/>
    </source>
</evidence>
<reference evidence="9 10" key="1">
    <citation type="submission" date="2015-07" db="EMBL/GenBank/DDBJ databases">
        <title>Genome sequence of Levilinea saccharolytica DSM 16555.</title>
        <authorList>
            <person name="Hemp J."/>
            <person name="Ward L.M."/>
            <person name="Pace L.A."/>
            <person name="Fischer W.W."/>
        </authorList>
    </citation>
    <scope>NUCLEOTIDE SEQUENCE [LARGE SCALE GENOMIC DNA]</scope>
    <source>
        <strain evidence="9 10">KIBI-1</strain>
    </source>
</reference>
<feature type="transmembrane region" description="Helical" evidence="8">
    <location>
        <begin position="127"/>
        <end position="148"/>
    </location>
</feature>
<evidence type="ECO:0000313" key="9">
    <source>
        <dbReference type="EMBL" id="KPL77387.1"/>
    </source>
</evidence>
<evidence type="ECO:0000256" key="7">
    <source>
        <dbReference type="ARBA" id="ARBA00023136"/>
    </source>
</evidence>
<evidence type="ECO:0000256" key="5">
    <source>
        <dbReference type="ARBA" id="ARBA00022692"/>
    </source>
</evidence>
<keyword evidence="5 8" id="KW-0812">Transmembrane</keyword>
<proteinExistence type="predicted"/>
<feature type="transmembrane region" description="Helical" evidence="8">
    <location>
        <begin position="74"/>
        <end position="96"/>
    </location>
</feature>
<dbReference type="STRING" id="229921.ADN01_15875"/>
<evidence type="ECO:0000256" key="4">
    <source>
        <dbReference type="ARBA" id="ARBA00022679"/>
    </source>
</evidence>
<dbReference type="InterPro" id="IPR050297">
    <property type="entry name" value="LipidA_mod_glycosyltrf_83"/>
</dbReference>
<name>A0A0P6XVA0_9CHLR</name>
<gene>
    <name evidence="9" type="ORF">ADN01_15875</name>
</gene>
<evidence type="ECO:0000256" key="8">
    <source>
        <dbReference type="SAM" id="Phobius"/>
    </source>
</evidence>
<keyword evidence="2" id="KW-1003">Cell membrane</keyword>
<dbReference type="GO" id="GO:0005886">
    <property type="term" value="C:plasma membrane"/>
    <property type="evidence" value="ECO:0007669"/>
    <property type="project" value="UniProtKB-SubCell"/>
</dbReference>
<comment type="caution">
    <text evidence="9">The sequence shown here is derived from an EMBL/GenBank/DDBJ whole genome shotgun (WGS) entry which is preliminary data.</text>
</comment>
<dbReference type="GO" id="GO:0009103">
    <property type="term" value="P:lipopolysaccharide biosynthetic process"/>
    <property type="evidence" value="ECO:0007669"/>
    <property type="project" value="UniProtKB-ARBA"/>
</dbReference>
<organism evidence="9 10">
    <name type="scientific">Levilinea saccharolytica</name>
    <dbReference type="NCBI Taxonomy" id="229921"/>
    <lineage>
        <taxon>Bacteria</taxon>
        <taxon>Bacillati</taxon>
        <taxon>Chloroflexota</taxon>
        <taxon>Anaerolineae</taxon>
        <taxon>Anaerolineales</taxon>
        <taxon>Anaerolineaceae</taxon>
        <taxon>Levilinea</taxon>
    </lineage>
</organism>
<feature type="transmembrane region" description="Helical" evidence="8">
    <location>
        <begin position="16"/>
        <end position="35"/>
    </location>
</feature>
<dbReference type="Proteomes" id="UP000050501">
    <property type="component" value="Unassembled WGS sequence"/>
</dbReference>
<dbReference type="GO" id="GO:0016763">
    <property type="term" value="F:pentosyltransferase activity"/>
    <property type="evidence" value="ECO:0007669"/>
    <property type="project" value="TreeGrafter"/>
</dbReference>
<feature type="transmembrane region" description="Helical" evidence="8">
    <location>
        <begin position="388"/>
        <end position="406"/>
    </location>
</feature>
<keyword evidence="10" id="KW-1185">Reference proteome</keyword>
<keyword evidence="4" id="KW-0808">Transferase</keyword>
<accession>A0A0P6XVA0</accession>
<feature type="transmembrane region" description="Helical" evidence="8">
    <location>
        <begin position="222"/>
        <end position="241"/>
    </location>
</feature>
<comment type="subcellular location">
    <subcellularLocation>
        <location evidence="1">Cell membrane</location>
        <topology evidence="1">Multi-pass membrane protein</topology>
    </subcellularLocation>
</comment>
<dbReference type="EMBL" id="LGCM01000060">
    <property type="protein sequence ID" value="KPL77387.1"/>
    <property type="molecule type" value="Genomic_DNA"/>
</dbReference>
<evidence type="ECO:0000256" key="2">
    <source>
        <dbReference type="ARBA" id="ARBA00022475"/>
    </source>
</evidence>
<sequence>MKAAWAKVETWMQRPAVRWGGLAALGAAGAGLVLYATTWGPGIGGDATIYITSARNLLAGVGLGLVGPQGEFRLLPYFPPFFSLVLSFLGLFTANLEAAARWLNAVLMGGLVVLAGLMTARATRSTLYAWLAAGLTLASPVLMPAAVWAMSEPLALFLGFASLGLLLRLWSAGASWKTLTAAGVLAGLAFLTRYNAVAFAAAGGLGLLIFGRPSWKARLRDAAVYGGLALLPMMIWIAYDLSQTATVASRSLLGAGGLGQRFMEFWPDFSAALLFWLVPDAWVYQSPYPGILNQILPWAAAAALIGWALWVGLRLRTRRGAEWEDARRLLALLGIFCGLFLAVTLGVKLTTYPPITINARMLSPLHLAVLVAAVGLAWVSGRFAARTAWVRVGLAAALILAGLWYARLSLPVAKQYARLGLGYNSAEWRGSELIQAVRALPEDTLIITNQETALLAMTGRASYPLKEVYLNQGLSEFSRYGDGDLSQDPAQRLFREDGAALVLFDQIDDQLAELYGERTEERIRTLVTGLYRALRVEDGGIFYYSEPPQP</sequence>
<feature type="transmembrane region" description="Helical" evidence="8">
    <location>
        <begin position="329"/>
        <end position="349"/>
    </location>
</feature>
<feature type="transmembrane region" description="Helical" evidence="8">
    <location>
        <begin position="102"/>
        <end position="120"/>
    </location>
</feature>
<keyword evidence="7 8" id="KW-0472">Membrane</keyword>
<evidence type="ECO:0000256" key="6">
    <source>
        <dbReference type="ARBA" id="ARBA00022989"/>
    </source>
</evidence>
<dbReference type="AlphaFoldDB" id="A0A0P6XVA0"/>
<evidence type="ECO:0000256" key="1">
    <source>
        <dbReference type="ARBA" id="ARBA00004651"/>
    </source>
</evidence>
<feature type="transmembrane region" description="Helical" evidence="8">
    <location>
        <begin position="154"/>
        <end position="170"/>
    </location>
</feature>
<dbReference type="PANTHER" id="PTHR33908:SF11">
    <property type="entry name" value="MEMBRANE PROTEIN"/>
    <property type="match status" value="1"/>
</dbReference>
<dbReference type="PANTHER" id="PTHR33908">
    <property type="entry name" value="MANNOSYLTRANSFERASE YKCB-RELATED"/>
    <property type="match status" value="1"/>
</dbReference>